<dbReference type="OrthoDB" id="189973at2157"/>
<protein>
    <recommendedName>
        <fullName evidence="4">HTH domain-containing protein</fullName>
    </recommendedName>
</protein>
<dbReference type="Proteomes" id="UP000653099">
    <property type="component" value="Unassembled WGS sequence"/>
</dbReference>
<comment type="caution">
    <text evidence="2">The sequence shown here is derived from an EMBL/GenBank/DDBJ whole genome shotgun (WGS) entry which is preliminary data.</text>
</comment>
<feature type="compositionally biased region" description="Basic and acidic residues" evidence="1">
    <location>
        <begin position="87"/>
        <end position="108"/>
    </location>
</feature>
<gene>
    <name evidence="2" type="ORF">GCM10008995_29060</name>
</gene>
<keyword evidence="3" id="KW-1185">Reference proteome</keyword>
<sequence length="213" mass="23896">MPREHGKDGEFVETVSLENVLDVFDAVDGPVILSADVADTLGCSRETARRKLNDLYDRGDLDRRKVSRRVIYWIPEDPTPDTVGRTQEARDTREADAGEDPTPDRENPVEDGAESDPVEDVRAYLERENVGPKTAHGRDAVIEVVRLLRDRGPMKTGELQAELFDRFGEHYSSERSLWESIRRAFEDVPGIEDAGYGKYGYAGDADTREALGK</sequence>
<organism evidence="2 3">
    <name type="scientific">Halobellus salinus</name>
    <dbReference type="NCBI Taxonomy" id="931585"/>
    <lineage>
        <taxon>Archaea</taxon>
        <taxon>Methanobacteriati</taxon>
        <taxon>Methanobacteriota</taxon>
        <taxon>Stenosarchaea group</taxon>
        <taxon>Halobacteria</taxon>
        <taxon>Halobacteriales</taxon>
        <taxon>Haloferacaceae</taxon>
        <taxon>Halobellus</taxon>
    </lineage>
</organism>
<evidence type="ECO:0008006" key="4">
    <source>
        <dbReference type="Google" id="ProtNLM"/>
    </source>
</evidence>
<evidence type="ECO:0000256" key="1">
    <source>
        <dbReference type="SAM" id="MobiDB-lite"/>
    </source>
</evidence>
<dbReference type="EMBL" id="BMOC01000035">
    <property type="protein sequence ID" value="GGJ17427.1"/>
    <property type="molecule type" value="Genomic_DNA"/>
</dbReference>
<reference evidence="2" key="2">
    <citation type="submission" date="2020-09" db="EMBL/GenBank/DDBJ databases">
        <authorList>
            <person name="Sun Q."/>
            <person name="Ohkuma M."/>
        </authorList>
    </citation>
    <scope>NUCLEOTIDE SEQUENCE</scope>
    <source>
        <strain evidence="2">JCM 14359</strain>
    </source>
</reference>
<accession>A0A830EEC8</accession>
<reference evidence="2" key="1">
    <citation type="journal article" date="2014" name="Int. J. Syst. Evol. Microbiol.">
        <title>Complete genome sequence of Corynebacterium casei LMG S-19264T (=DSM 44701T), isolated from a smear-ripened cheese.</title>
        <authorList>
            <consortium name="US DOE Joint Genome Institute (JGI-PGF)"/>
            <person name="Walter F."/>
            <person name="Albersmeier A."/>
            <person name="Kalinowski J."/>
            <person name="Ruckert C."/>
        </authorList>
    </citation>
    <scope>NUCLEOTIDE SEQUENCE</scope>
    <source>
        <strain evidence="2">JCM 14359</strain>
    </source>
</reference>
<dbReference type="RefSeq" id="WP_188788727.1">
    <property type="nucleotide sequence ID" value="NZ_BMOC01000035.1"/>
</dbReference>
<dbReference type="AlphaFoldDB" id="A0A830EEC8"/>
<evidence type="ECO:0000313" key="2">
    <source>
        <dbReference type="EMBL" id="GGJ17427.1"/>
    </source>
</evidence>
<evidence type="ECO:0000313" key="3">
    <source>
        <dbReference type="Proteomes" id="UP000653099"/>
    </source>
</evidence>
<feature type="region of interest" description="Disordered" evidence="1">
    <location>
        <begin position="76"/>
        <end position="118"/>
    </location>
</feature>
<name>A0A830EEC8_9EURY</name>
<feature type="compositionally biased region" description="Acidic residues" evidence="1">
    <location>
        <begin position="109"/>
        <end position="118"/>
    </location>
</feature>
<proteinExistence type="predicted"/>